<dbReference type="AlphaFoldDB" id="A0A1V2I7G5"/>
<keyword evidence="5" id="KW-1185">Reference proteome</keyword>
<sequence>MMRDFTADLAARVTALKAADVPAPIQERAAQSVLDWIGVTVAGAAEPAASIARSAGDGGAGPATVLGVHAGAGVQHAALVNGVAAHALDFDDGSGWMLGHPSVAVCPAALAVAEEAGASGEALLVAVVVGTEVAARVGLAMGESHYRRGWHGTGTTGTLAAAGAAGGLLGLDQTGMRVALGLAATQAAGLKAMFGTMAKPLHAGRAAMSGVLAAKLAAGGFTAPLDAIEAEQGLAIESDDFRPEIVEERLGGAWGIENTRFKLHACCGVTHPAIDALRALTTDGLAAGDVEHLVIEGGPLVWRTCQVDRPRSGLEAKFSLRYTAALALCGRPTTPEGFTDEAVGDTEVARLQDRVELREVERPGFGVTLRLRLRDGATLAQEADSAGAVADAGLPAQRTDLTRKFIDLVAPVLGSAGSAALLESVTALPTARTVADVAAGTLPAV</sequence>
<gene>
    <name evidence="4" type="ORF">BL253_20435</name>
</gene>
<dbReference type="PANTHER" id="PTHR16943:SF8">
    <property type="entry name" value="2-METHYLCITRATE DEHYDRATASE"/>
    <property type="match status" value="1"/>
</dbReference>
<protein>
    <recommendedName>
        <fullName evidence="6">MmgE/PrpD family protein</fullName>
    </recommendedName>
</protein>
<feature type="domain" description="MmgE/PrpD C-terminal" evidence="3">
    <location>
        <begin position="264"/>
        <end position="420"/>
    </location>
</feature>
<dbReference type="RefSeq" id="WP_076818792.1">
    <property type="nucleotide sequence ID" value="NZ_MOMC01000043.1"/>
</dbReference>
<dbReference type="Gene3D" id="3.30.1330.120">
    <property type="entry name" value="2-methylcitrate dehydratase PrpD"/>
    <property type="match status" value="1"/>
</dbReference>
<dbReference type="PANTHER" id="PTHR16943">
    <property type="entry name" value="2-METHYLCITRATE DEHYDRATASE-RELATED"/>
    <property type="match status" value="1"/>
</dbReference>
<dbReference type="InterPro" id="IPR045336">
    <property type="entry name" value="MmgE_PrpD_N"/>
</dbReference>
<dbReference type="EMBL" id="MOMC01000043">
    <property type="protein sequence ID" value="ONH27980.1"/>
    <property type="molecule type" value="Genomic_DNA"/>
</dbReference>
<reference evidence="5" key="1">
    <citation type="submission" date="2016-10" db="EMBL/GenBank/DDBJ databases">
        <title>Frankia sp. NRRL B-16386 Genome sequencing.</title>
        <authorList>
            <person name="Ghodhbane-Gtari F."/>
            <person name="Swanson E."/>
            <person name="Gueddou A."/>
            <person name="Hezbri K."/>
            <person name="Ktari K."/>
            <person name="Nouioui I."/>
            <person name="Morris K."/>
            <person name="Simpson S."/>
            <person name="Abebe-Akele F."/>
            <person name="Thomas K."/>
            <person name="Gtari M."/>
            <person name="Tisa L.S."/>
        </authorList>
    </citation>
    <scope>NUCLEOTIDE SEQUENCE [LARGE SCALE GENOMIC DNA]</scope>
    <source>
        <strain evidence="5">NRRL B-16386</strain>
    </source>
</reference>
<comment type="similarity">
    <text evidence="1">Belongs to the PrpD family.</text>
</comment>
<dbReference type="InterPro" id="IPR042183">
    <property type="entry name" value="MmgE/PrpD_sf_1"/>
</dbReference>
<dbReference type="Proteomes" id="UP000188929">
    <property type="component" value="Unassembled WGS sequence"/>
</dbReference>
<dbReference type="Pfam" id="PF03972">
    <property type="entry name" value="MmgE_PrpD_N"/>
    <property type="match status" value="1"/>
</dbReference>
<evidence type="ECO:0000259" key="3">
    <source>
        <dbReference type="Pfam" id="PF19305"/>
    </source>
</evidence>
<dbReference type="InterPro" id="IPR036148">
    <property type="entry name" value="MmgE/PrpD_sf"/>
</dbReference>
<accession>A0A1V2I7G5</accession>
<feature type="domain" description="MmgE/PrpD N-terminal" evidence="2">
    <location>
        <begin position="8"/>
        <end position="234"/>
    </location>
</feature>
<evidence type="ECO:0000259" key="2">
    <source>
        <dbReference type="Pfam" id="PF03972"/>
    </source>
</evidence>
<dbReference type="InterPro" id="IPR045337">
    <property type="entry name" value="MmgE_PrpD_C"/>
</dbReference>
<proteinExistence type="inferred from homology"/>
<dbReference type="SUPFAM" id="SSF103378">
    <property type="entry name" value="2-methylcitrate dehydratase PrpD"/>
    <property type="match status" value="1"/>
</dbReference>
<evidence type="ECO:0000256" key="1">
    <source>
        <dbReference type="ARBA" id="ARBA00006174"/>
    </source>
</evidence>
<evidence type="ECO:0008006" key="6">
    <source>
        <dbReference type="Google" id="ProtNLM"/>
    </source>
</evidence>
<evidence type="ECO:0000313" key="4">
    <source>
        <dbReference type="EMBL" id="ONH27980.1"/>
    </source>
</evidence>
<dbReference type="Pfam" id="PF19305">
    <property type="entry name" value="MmgE_PrpD_C"/>
    <property type="match status" value="1"/>
</dbReference>
<dbReference type="STRING" id="1834516.BL253_20435"/>
<organism evidence="4 5">
    <name type="scientific">Pseudofrankia asymbiotica</name>
    <dbReference type="NCBI Taxonomy" id="1834516"/>
    <lineage>
        <taxon>Bacteria</taxon>
        <taxon>Bacillati</taxon>
        <taxon>Actinomycetota</taxon>
        <taxon>Actinomycetes</taxon>
        <taxon>Frankiales</taxon>
        <taxon>Frankiaceae</taxon>
        <taxon>Pseudofrankia</taxon>
    </lineage>
</organism>
<evidence type="ECO:0000313" key="5">
    <source>
        <dbReference type="Proteomes" id="UP000188929"/>
    </source>
</evidence>
<name>A0A1V2I7G5_9ACTN</name>
<comment type="caution">
    <text evidence="4">The sequence shown here is derived from an EMBL/GenBank/DDBJ whole genome shotgun (WGS) entry which is preliminary data.</text>
</comment>
<dbReference type="InterPro" id="IPR005656">
    <property type="entry name" value="MmgE_PrpD"/>
</dbReference>
<dbReference type="GO" id="GO:0016829">
    <property type="term" value="F:lyase activity"/>
    <property type="evidence" value="ECO:0007669"/>
    <property type="project" value="InterPro"/>
</dbReference>
<dbReference type="Gene3D" id="1.10.4100.10">
    <property type="entry name" value="2-methylcitrate dehydratase PrpD"/>
    <property type="match status" value="1"/>
</dbReference>
<dbReference type="InterPro" id="IPR042188">
    <property type="entry name" value="MmgE/PrpD_sf_2"/>
</dbReference>